<reference evidence="2 3" key="1">
    <citation type="submission" date="2015-02" db="EMBL/GenBank/DDBJ databases">
        <title>Improved understanding of the partial-nitritation anammox process through 23 genomes representing the majority of the microbial community.</title>
        <authorList>
            <person name="Speth D.R."/>
            <person name="In T Zandt M."/>
            <person name="Guerrero Cruz S."/>
            <person name="Jetten M.S."/>
            <person name="Dutilh B.E."/>
        </authorList>
    </citation>
    <scope>NUCLEOTIDE SEQUENCE [LARGE SCALE GENOMIC DNA]</scope>
    <source>
        <strain evidence="2">OLB21</strain>
    </source>
</reference>
<dbReference type="STRING" id="1617427.UZ20_WS6002001059"/>
<dbReference type="AlphaFoldDB" id="A0A136KEV1"/>
<protein>
    <submittedName>
        <fullName evidence="2">Uncharacterized protein</fullName>
    </submittedName>
</protein>
<dbReference type="Pfam" id="PF18910">
    <property type="entry name" value="DUF5665"/>
    <property type="match status" value="1"/>
</dbReference>
<evidence type="ECO:0000256" key="1">
    <source>
        <dbReference type="SAM" id="Phobius"/>
    </source>
</evidence>
<feature type="transmembrane region" description="Helical" evidence="1">
    <location>
        <begin position="21"/>
        <end position="44"/>
    </location>
</feature>
<keyword evidence="1" id="KW-1133">Transmembrane helix</keyword>
<keyword evidence="1" id="KW-0812">Transmembrane</keyword>
<name>A0A136KEV1_9BACT</name>
<dbReference type="Proteomes" id="UP000070449">
    <property type="component" value="Unassembled WGS sequence"/>
</dbReference>
<dbReference type="InterPro" id="IPR043723">
    <property type="entry name" value="DUF5665"/>
</dbReference>
<accession>A0A136KEV1</accession>
<comment type="caution">
    <text evidence="2">The sequence shown here is derived from an EMBL/GenBank/DDBJ whole genome shotgun (WGS) entry which is preliminary data.</text>
</comment>
<sequence length="94" mass="10482">MNRNLERQNKYYSRGQVIIRSLLTGIFTALGATIGFTLVLFYLASFVNSLSAVPIINDLLDQTGISKIIDYQIQQIDGGNNQNPSNTPDSYPNR</sequence>
<dbReference type="EMBL" id="JYPD01000028">
    <property type="protein sequence ID" value="KXK07936.1"/>
    <property type="molecule type" value="Genomic_DNA"/>
</dbReference>
<keyword evidence="1" id="KW-0472">Membrane</keyword>
<organism evidence="2 3">
    <name type="scientific">candidate division WS6 bacterium OLB21</name>
    <dbReference type="NCBI Taxonomy" id="1617427"/>
    <lineage>
        <taxon>Bacteria</taxon>
        <taxon>Candidatus Dojkabacteria</taxon>
    </lineage>
</organism>
<proteinExistence type="predicted"/>
<gene>
    <name evidence="2" type="ORF">UZ20_WS6002001059</name>
</gene>
<evidence type="ECO:0000313" key="2">
    <source>
        <dbReference type="EMBL" id="KXK07936.1"/>
    </source>
</evidence>
<evidence type="ECO:0000313" key="3">
    <source>
        <dbReference type="Proteomes" id="UP000070449"/>
    </source>
</evidence>